<sequence length="460" mass="48628">MRKLLLVGCAALALGGSAAAVASQTPRNETFRMLELFGDVVGIVERLYVVPVDNKKLIEAALSGMMTALDPHSNYLPPDSYGDLQERTTGQYSGVGLTITSEGGLVKVISPMDESPAARAGVQAGDVISAIDGQNAAGLTVSQVSEKLRGEVGTSVKVTFLRDGEDPLEVVLTREVIKVQSVTGRVEGDFGYLRVSTFNENTGRELTEAINKIKAEKPGVKGYVLDLRNNGGGLLTAAIDVSDAFLERGEIVSQRGRKPEQIERYSAKPGDLTGGLPLVVLINYGSASASEIVAGALKDHERATVVGLTSFGKGSVQTVIPLRQGQDGALSITTARYYTPSGASIQKIGIEPDYEVARSAAEARIVSRSSFIYSEAAYATALDASIGAERKGAHTPREAPGEDYPKDKDYQLERALDLLRAGGDLSKLGAPPEGIVVTEPGSEPRPDQAPADEPETDEEP</sequence>
<dbReference type="CDD" id="cd07560">
    <property type="entry name" value="Peptidase_S41_CPP"/>
    <property type="match status" value="1"/>
</dbReference>
<dbReference type="SMART" id="SM00245">
    <property type="entry name" value="TSPc"/>
    <property type="match status" value="1"/>
</dbReference>
<dbReference type="CDD" id="cd06782">
    <property type="entry name" value="cpPDZ_CPP-like"/>
    <property type="match status" value="1"/>
</dbReference>
<dbReference type="Gene3D" id="3.30.750.44">
    <property type="match status" value="1"/>
</dbReference>
<evidence type="ECO:0000256" key="4">
    <source>
        <dbReference type="ARBA" id="ARBA00022825"/>
    </source>
</evidence>
<dbReference type="InterPro" id="IPR005151">
    <property type="entry name" value="Tail-specific_protease"/>
</dbReference>
<feature type="signal peptide" evidence="7">
    <location>
        <begin position="1"/>
        <end position="22"/>
    </location>
</feature>
<gene>
    <name evidence="9" type="ORF">M8231_00455</name>
</gene>
<dbReference type="InterPro" id="IPR029045">
    <property type="entry name" value="ClpP/crotonase-like_dom_sf"/>
</dbReference>
<dbReference type="InterPro" id="IPR004447">
    <property type="entry name" value="Peptidase_S41A"/>
</dbReference>
<dbReference type="PROSITE" id="PS50106">
    <property type="entry name" value="PDZ"/>
    <property type="match status" value="1"/>
</dbReference>
<dbReference type="InterPro" id="IPR036034">
    <property type="entry name" value="PDZ_sf"/>
</dbReference>
<evidence type="ECO:0000256" key="3">
    <source>
        <dbReference type="ARBA" id="ARBA00022801"/>
    </source>
</evidence>
<dbReference type="SUPFAM" id="SSF52096">
    <property type="entry name" value="ClpP/crotonase"/>
    <property type="match status" value="1"/>
</dbReference>
<dbReference type="Pfam" id="PF03572">
    <property type="entry name" value="Peptidase_S41"/>
    <property type="match status" value="1"/>
</dbReference>
<evidence type="ECO:0000256" key="1">
    <source>
        <dbReference type="ARBA" id="ARBA00009179"/>
    </source>
</evidence>
<keyword evidence="10" id="KW-1185">Reference proteome</keyword>
<reference evidence="9" key="1">
    <citation type="submission" date="2022-05" db="EMBL/GenBank/DDBJ databases">
        <title>Brevundimonas albigilva TT17 genome sequence.</title>
        <authorList>
            <person name="Lee K."/>
            <person name="Son H."/>
        </authorList>
    </citation>
    <scope>NUCLEOTIDE SEQUENCE</scope>
    <source>
        <strain evidence="9">TT17</strain>
    </source>
</reference>
<dbReference type="SMART" id="SM00228">
    <property type="entry name" value="PDZ"/>
    <property type="match status" value="1"/>
</dbReference>
<dbReference type="PANTHER" id="PTHR32060:SF30">
    <property type="entry name" value="CARBOXY-TERMINAL PROCESSING PROTEASE CTPA"/>
    <property type="match status" value="1"/>
</dbReference>
<dbReference type="Gene3D" id="2.30.42.10">
    <property type="match status" value="1"/>
</dbReference>
<evidence type="ECO:0000313" key="10">
    <source>
        <dbReference type="Proteomes" id="UP001055429"/>
    </source>
</evidence>
<organism evidence="9 10">
    <name type="scientific">Brevundimonas albigilva</name>
    <dbReference type="NCBI Taxonomy" id="1312364"/>
    <lineage>
        <taxon>Bacteria</taxon>
        <taxon>Pseudomonadati</taxon>
        <taxon>Pseudomonadota</taxon>
        <taxon>Alphaproteobacteria</taxon>
        <taxon>Caulobacterales</taxon>
        <taxon>Caulobacteraceae</taxon>
        <taxon>Brevundimonas</taxon>
    </lineage>
</organism>
<feature type="compositionally biased region" description="Acidic residues" evidence="6">
    <location>
        <begin position="450"/>
        <end position="460"/>
    </location>
</feature>
<dbReference type="NCBIfam" id="TIGR00225">
    <property type="entry name" value="prc"/>
    <property type="match status" value="1"/>
</dbReference>
<feature type="chain" id="PRO_5046368239" evidence="7">
    <location>
        <begin position="23"/>
        <end position="460"/>
    </location>
</feature>
<name>A0ABY4SNS4_9CAUL</name>
<keyword evidence="4 5" id="KW-0720">Serine protease</keyword>
<dbReference type="Proteomes" id="UP001055429">
    <property type="component" value="Chromosome"/>
</dbReference>
<dbReference type="EMBL" id="CP097649">
    <property type="protein sequence ID" value="URI15501.1"/>
    <property type="molecule type" value="Genomic_DNA"/>
</dbReference>
<evidence type="ECO:0000259" key="8">
    <source>
        <dbReference type="PROSITE" id="PS50106"/>
    </source>
</evidence>
<feature type="region of interest" description="Disordered" evidence="6">
    <location>
        <begin position="389"/>
        <end position="408"/>
    </location>
</feature>
<evidence type="ECO:0000256" key="7">
    <source>
        <dbReference type="SAM" id="SignalP"/>
    </source>
</evidence>
<dbReference type="InterPro" id="IPR041489">
    <property type="entry name" value="PDZ_6"/>
</dbReference>
<accession>A0ABY4SNS4</accession>
<dbReference type="PANTHER" id="PTHR32060">
    <property type="entry name" value="TAIL-SPECIFIC PROTEASE"/>
    <property type="match status" value="1"/>
</dbReference>
<keyword evidence="3 5" id="KW-0378">Hydrolase</keyword>
<dbReference type="SUPFAM" id="SSF50156">
    <property type="entry name" value="PDZ domain-like"/>
    <property type="match status" value="1"/>
</dbReference>
<dbReference type="InterPro" id="IPR001478">
    <property type="entry name" value="PDZ"/>
</dbReference>
<proteinExistence type="inferred from homology"/>
<feature type="domain" description="PDZ" evidence="8">
    <location>
        <begin position="81"/>
        <end position="149"/>
    </location>
</feature>
<evidence type="ECO:0000256" key="6">
    <source>
        <dbReference type="SAM" id="MobiDB-lite"/>
    </source>
</evidence>
<dbReference type="Pfam" id="PF17820">
    <property type="entry name" value="PDZ_6"/>
    <property type="match status" value="1"/>
</dbReference>
<evidence type="ECO:0000256" key="5">
    <source>
        <dbReference type="RuleBase" id="RU004404"/>
    </source>
</evidence>
<comment type="similarity">
    <text evidence="1 5">Belongs to the peptidase S41A family.</text>
</comment>
<dbReference type="RefSeq" id="WP_250202009.1">
    <property type="nucleotide sequence ID" value="NZ_CP097649.1"/>
</dbReference>
<protein>
    <submittedName>
        <fullName evidence="9">S41 family peptidase</fullName>
    </submittedName>
</protein>
<feature type="region of interest" description="Disordered" evidence="6">
    <location>
        <begin position="422"/>
        <end position="460"/>
    </location>
</feature>
<keyword evidence="7" id="KW-0732">Signal</keyword>
<evidence type="ECO:0000313" key="9">
    <source>
        <dbReference type="EMBL" id="URI15501.1"/>
    </source>
</evidence>
<keyword evidence="2 5" id="KW-0645">Protease</keyword>
<evidence type="ECO:0000256" key="2">
    <source>
        <dbReference type="ARBA" id="ARBA00022670"/>
    </source>
</evidence>
<dbReference type="Gene3D" id="3.90.226.10">
    <property type="entry name" value="2-enoyl-CoA Hydratase, Chain A, domain 1"/>
    <property type="match status" value="1"/>
</dbReference>